<organism evidence="2 3">
    <name type="scientific">Filimonas lacunae</name>
    <dbReference type="NCBI Taxonomy" id="477680"/>
    <lineage>
        <taxon>Bacteria</taxon>
        <taxon>Pseudomonadati</taxon>
        <taxon>Bacteroidota</taxon>
        <taxon>Chitinophagia</taxon>
        <taxon>Chitinophagales</taxon>
        <taxon>Chitinophagaceae</taxon>
        <taxon>Filimonas</taxon>
    </lineage>
</organism>
<reference evidence="3" key="1">
    <citation type="submission" date="2017-01" db="EMBL/GenBank/DDBJ databases">
        <authorList>
            <person name="Varghese N."/>
            <person name="Submissions S."/>
        </authorList>
    </citation>
    <scope>NUCLEOTIDE SEQUENCE [LARGE SCALE GENOMIC DNA]</scope>
    <source>
        <strain evidence="3">DSM 21054</strain>
    </source>
</reference>
<dbReference type="InterPro" id="IPR036551">
    <property type="entry name" value="Flavin_trans-like"/>
</dbReference>
<gene>
    <name evidence="2" type="ORF">SAMN05421788_11812</name>
</gene>
<dbReference type="GO" id="GO:0010181">
    <property type="term" value="F:FMN binding"/>
    <property type="evidence" value="ECO:0007669"/>
    <property type="project" value="TreeGrafter"/>
</dbReference>
<dbReference type="PANTHER" id="PTHR14359:SF6">
    <property type="entry name" value="PHOSPHOPANTOTHENOYLCYSTEINE DECARBOXYLASE"/>
    <property type="match status" value="1"/>
</dbReference>
<dbReference type="GO" id="GO:0004633">
    <property type="term" value="F:phosphopantothenoylcysteine decarboxylase activity"/>
    <property type="evidence" value="ECO:0007669"/>
    <property type="project" value="TreeGrafter"/>
</dbReference>
<evidence type="ECO:0000313" key="3">
    <source>
        <dbReference type="Proteomes" id="UP000186917"/>
    </source>
</evidence>
<evidence type="ECO:0000313" key="2">
    <source>
        <dbReference type="EMBL" id="SIT34638.1"/>
    </source>
</evidence>
<dbReference type="RefSeq" id="WP_076382845.1">
    <property type="nucleotide sequence ID" value="NZ_AP017422.1"/>
</dbReference>
<dbReference type="Proteomes" id="UP000186917">
    <property type="component" value="Unassembled WGS sequence"/>
</dbReference>
<dbReference type="InterPro" id="IPR003382">
    <property type="entry name" value="Flavoprotein"/>
</dbReference>
<dbReference type="SUPFAM" id="SSF52507">
    <property type="entry name" value="Homo-oligomeric flavin-containing Cys decarboxylases, HFCD"/>
    <property type="match status" value="1"/>
</dbReference>
<evidence type="ECO:0000259" key="1">
    <source>
        <dbReference type="Pfam" id="PF02441"/>
    </source>
</evidence>
<dbReference type="KEGG" id="fln:FLA_0870"/>
<accession>A0A173MBI4</accession>
<proteinExistence type="predicted"/>
<dbReference type="AlphaFoldDB" id="A0A173MBI4"/>
<sequence length="179" mass="19562">MRNIALGITGAVSAAAMPSFIMHLRKELNCNITVMVSKNATQFVTPYALRIYSGNEVFTDTYAISEHALVPHVKLSQQVDLMAIMPASSNIIAKAANGISDDIISTAITASSSPVLFVPSMNEHMWRKPSVQANVDRLKQYGYHVLEPERGLKVEGLNEVYGAMASLKSVLLLLKQFLP</sequence>
<dbReference type="GO" id="GO:0071513">
    <property type="term" value="C:phosphopantothenoylcysteine decarboxylase complex"/>
    <property type="evidence" value="ECO:0007669"/>
    <property type="project" value="TreeGrafter"/>
</dbReference>
<dbReference type="Pfam" id="PF02441">
    <property type="entry name" value="Flavoprotein"/>
    <property type="match status" value="1"/>
</dbReference>
<dbReference type="STRING" id="477680.SAMN05421788_11812"/>
<feature type="domain" description="Flavoprotein" evidence="1">
    <location>
        <begin position="3"/>
        <end position="149"/>
    </location>
</feature>
<dbReference type="PANTHER" id="PTHR14359">
    <property type="entry name" value="HOMO-OLIGOMERIC FLAVIN CONTAINING CYS DECARBOXYLASE FAMILY"/>
    <property type="match status" value="1"/>
</dbReference>
<dbReference type="GO" id="GO:0015937">
    <property type="term" value="P:coenzyme A biosynthetic process"/>
    <property type="evidence" value="ECO:0007669"/>
    <property type="project" value="TreeGrafter"/>
</dbReference>
<dbReference type="EMBL" id="FTOR01000018">
    <property type="protein sequence ID" value="SIT34638.1"/>
    <property type="molecule type" value="Genomic_DNA"/>
</dbReference>
<dbReference type="Gene3D" id="3.40.50.1950">
    <property type="entry name" value="Flavin prenyltransferase-like"/>
    <property type="match status" value="1"/>
</dbReference>
<dbReference type="GO" id="GO:0016874">
    <property type="term" value="F:ligase activity"/>
    <property type="evidence" value="ECO:0007669"/>
    <property type="project" value="UniProtKB-KW"/>
</dbReference>
<keyword evidence="3" id="KW-1185">Reference proteome</keyword>
<keyword evidence="2" id="KW-0436">Ligase</keyword>
<protein>
    <submittedName>
        <fullName evidence="2">Phosphopantothenoylcysteine decarboxylase / phosphopantothenate--cysteine ligase</fullName>
    </submittedName>
</protein>
<name>A0A173MBI4_9BACT</name>
<dbReference type="OrthoDB" id="9802554at2"/>